<proteinExistence type="predicted"/>
<dbReference type="EMBL" id="CAJVPI010000122">
    <property type="protein sequence ID" value="CAG8484536.1"/>
    <property type="molecule type" value="Genomic_DNA"/>
</dbReference>
<name>A0A9N8Z968_9GLOM</name>
<feature type="compositionally biased region" description="Low complexity" evidence="1">
    <location>
        <begin position="120"/>
        <end position="129"/>
    </location>
</feature>
<dbReference type="GO" id="GO:0007165">
    <property type="term" value="P:signal transduction"/>
    <property type="evidence" value="ECO:0007669"/>
    <property type="project" value="TreeGrafter"/>
</dbReference>
<dbReference type="PROSITE" id="PS50011">
    <property type="entry name" value="PROTEIN_KINASE_DOM"/>
    <property type="match status" value="1"/>
</dbReference>
<evidence type="ECO:0000259" key="2">
    <source>
        <dbReference type="PROSITE" id="PS50011"/>
    </source>
</evidence>
<organism evidence="3 4">
    <name type="scientific">Paraglomus brasilianum</name>
    <dbReference type="NCBI Taxonomy" id="144538"/>
    <lineage>
        <taxon>Eukaryota</taxon>
        <taxon>Fungi</taxon>
        <taxon>Fungi incertae sedis</taxon>
        <taxon>Mucoromycota</taxon>
        <taxon>Glomeromycotina</taxon>
        <taxon>Glomeromycetes</taxon>
        <taxon>Paraglomerales</taxon>
        <taxon>Paraglomeraceae</taxon>
        <taxon>Paraglomus</taxon>
    </lineage>
</organism>
<protein>
    <submittedName>
        <fullName evidence="3">670_t:CDS:1</fullName>
    </submittedName>
</protein>
<dbReference type="SUPFAM" id="SSF56112">
    <property type="entry name" value="Protein kinase-like (PK-like)"/>
    <property type="match status" value="1"/>
</dbReference>
<dbReference type="GO" id="GO:0004672">
    <property type="term" value="F:protein kinase activity"/>
    <property type="evidence" value="ECO:0007669"/>
    <property type="project" value="InterPro"/>
</dbReference>
<dbReference type="GO" id="GO:0005737">
    <property type="term" value="C:cytoplasm"/>
    <property type="evidence" value="ECO:0007669"/>
    <property type="project" value="TreeGrafter"/>
</dbReference>
<accession>A0A9N8Z968</accession>
<dbReference type="InterPro" id="IPR001245">
    <property type="entry name" value="Ser-Thr/Tyr_kinase_cat_dom"/>
</dbReference>
<dbReference type="PANTHER" id="PTHR23257">
    <property type="entry name" value="SERINE-THREONINE PROTEIN KINASE"/>
    <property type="match status" value="1"/>
</dbReference>
<feature type="region of interest" description="Disordered" evidence="1">
    <location>
        <begin position="1"/>
        <end position="129"/>
    </location>
</feature>
<evidence type="ECO:0000313" key="3">
    <source>
        <dbReference type="EMBL" id="CAG8484536.1"/>
    </source>
</evidence>
<reference evidence="3" key="1">
    <citation type="submission" date="2021-06" db="EMBL/GenBank/DDBJ databases">
        <authorList>
            <person name="Kallberg Y."/>
            <person name="Tangrot J."/>
            <person name="Rosling A."/>
        </authorList>
    </citation>
    <scope>NUCLEOTIDE SEQUENCE</scope>
    <source>
        <strain evidence="3">BR232B</strain>
    </source>
</reference>
<dbReference type="Gene3D" id="1.10.510.10">
    <property type="entry name" value="Transferase(Phosphotransferase) domain 1"/>
    <property type="match status" value="1"/>
</dbReference>
<dbReference type="InterPro" id="IPR050167">
    <property type="entry name" value="Ser_Thr_protein_kinase"/>
</dbReference>
<dbReference type="Pfam" id="PF07714">
    <property type="entry name" value="PK_Tyr_Ser-Thr"/>
    <property type="match status" value="1"/>
</dbReference>
<dbReference type="OrthoDB" id="538607at2759"/>
<feature type="compositionally biased region" description="Polar residues" evidence="1">
    <location>
        <begin position="1"/>
        <end position="11"/>
    </location>
</feature>
<gene>
    <name evidence="3" type="ORF">PBRASI_LOCUS1761</name>
</gene>
<evidence type="ECO:0000256" key="1">
    <source>
        <dbReference type="SAM" id="MobiDB-lite"/>
    </source>
</evidence>
<comment type="caution">
    <text evidence="3">The sequence shown here is derived from an EMBL/GenBank/DDBJ whole genome shotgun (WGS) entry which is preliminary data.</text>
</comment>
<feature type="compositionally biased region" description="Polar residues" evidence="1">
    <location>
        <begin position="24"/>
        <end position="72"/>
    </location>
</feature>
<sequence length="837" mass="93492">MSSDSSYQQQYPARFPPQPEPSVCYQNPNAPNYDNSTKSAPASQQQSLGYYPQNPNYDNSTKSAPASQQQSPGYYPQNPYYDNSTKSAPASQQQSPGYYPQTPNYVNSTKSAPASRQQSPAYYPQNPNAPNYVNSTMSAPGYYPRNPNAPTYVKSTMSAPGYYPQNPNAPNYVNSTMSAPGYYPQNPNAPNYVNSTMSAPDYYPQNPNAPNYVNSTMSAPASQHASPRHASPSTGYGLDKSYYDLQETENVAYTPSPPFLGREPLNKNYPLETKNDSDVTTTNGKLATSIQLSPNVTTTNGKPVSTQPPQPVQAGELLDKNCPQEIDAPTQALSPNVTTTNIMSATTQPPLSHAALFLLRNLNPDTVRPQRHSGRFSNLRPMGNFGQCEECFSSRTGYNYCNYCNSELFQNNFSNWTSGSEEIDNFIQEAQLEATNVRSVLEWIDYKEFTNVEHLANGGNSSVFTAYWPRGPIRTLDANANEWKRGWGQANPDLGAYHKFSTLVSHVVRCYGISRCPSTNEFIVVTSYAEDGDLRQYISKNFDSFTLQRKIITLRDIASGLVTIHKVGLLHKDLHTGNILRSGTWTMISDLGLCWNKASMTENEKTIQGVLPYVAPEVLRRMPYTRATDVYSVGMIMYELWSGRPPFEGKDYDVHLAVDICSGTRPDIPPDMPAYYSIIMQACWDQDPDMRPTSRELERTFDSWIENIANGELRCPKTFANKKSVNSAKQKNEFGLHSIPERSTSQPIPPLSADQHELLNKLDEHREALYQCCLDNRLIEIAEERSKAQEQASPMTWTRELKTLADEIFGSSGNALPITLNTITTEPTRTADNRSRK</sequence>
<evidence type="ECO:0000313" key="4">
    <source>
        <dbReference type="Proteomes" id="UP000789739"/>
    </source>
</evidence>
<dbReference type="InterPro" id="IPR000719">
    <property type="entry name" value="Prot_kinase_dom"/>
</dbReference>
<dbReference type="InterPro" id="IPR011009">
    <property type="entry name" value="Kinase-like_dom_sf"/>
</dbReference>
<dbReference type="PANTHER" id="PTHR23257:SF963">
    <property type="entry name" value="AT08303P"/>
    <property type="match status" value="1"/>
</dbReference>
<dbReference type="AlphaFoldDB" id="A0A9N8Z968"/>
<dbReference type="GO" id="GO:0005524">
    <property type="term" value="F:ATP binding"/>
    <property type="evidence" value="ECO:0007669"/>
    <property type="project" value="InterPro"/>
</dbReference>
<feature type="compositionally biased region" description="Polar residues" evidence="1">
    <location>
        <begin position="80"/>
        <end position="119"/>
    </location>
</feature>
<feature type="compositionally biased region" description="Polar residues" evidence="1">
    <location>
        <begin position="289"/>
        <end position="305"/>
    </location>
</feature>
<keyword evidence="4" id="KW-1185">Reference proteome</keyword>
<dbReference type="Proteomes" id="UP000789739">
    <property type="component" value="Unassembled WGS sequence"/>
</dbReference>
<feature type="domain" description="Protein kinase" evidence="2">
    <location>
        <begin position="449"/>
        <end position="705"/>
    </location>
</feature>
<feature type="region of interest" description="Disordered" evidence="1">
    <location>
        <begin position="289"/>
        <end position="308"/>
    </location>
</feature>